<dbReference type="SUPFAM" id="SSF52540">
    <property type="entry name" value="P-loop containing nucleoside triphosphate hydrolases"/>
    <property type="match status" value="1"/>
</dbReference>
<dbReference type="OrthoDB" id="432396at2759"/>
<dbReference type="Proteomes" id="UP000601435">
    <property type="component" value="Unassembled WGS sequence"/>
</dbReference>
<evidence type="ECO:0000256" key="1">
    <source>
        <dbReference type="PROSITE-ProRule" id="PRU00042"/>
    </source>
</evidence>
<feature type="domain" description="C2H2-type" evidence="2">
    <location>
        <begin position="1192"/>
        <end position="1220"/>
    </location>
</feature>
<keyword evidence="1" id="KW-0863">Zinc-finger</keyword>
<dbReference type="InterPro" id="IPR027417">
    <property type="entry name" value="P-loop_NTPase"/>
</dbReference>
<keyword evidence="1" id="KW-0479">Metal-binding</keyword>
<dbReference type="SMART" id="SM00487">
    <property type="entry name" value="DEXDc"/>
    <property type="match status" value="1"/>
</dbReference>
<protein>
    <submittedName>
        <fullName evidence="4">Uncharacterized protein</fullName>
    </submittedName>
</protein>
<dbReference type="GO" id="GO:0004386">
    <property type="term" value="F:helicase activity"/>
    <property type="evidence" value="ECO:0007669"/>
    <property type="project" value="TreeGrafter"/>
</dbReference>
<evidence type="ECO:0000313" key="4">
    <source>
        <dbReference type="EMBL" id="CAE7936001.1"/>
    </source>
</evidence>
<dbReference type="Gene3D" id="3.30.160.60">
    <property type="entry name" value="Classic Zinc Finger"/>
    <property type="match status" value="1"/>
</dbReference>
<comment type="caution">
    <text evidence="4">The sequence shown here is derived from an EMBL/GenBank/DDBJ whole genome shotgun (WGS) entry which is preliminary data.</text>
</comment>
<dbReference type="PROSITE" id="PS50157">
    <property type="entry name" value="ZINC_FINGER_C2H2_2"/>
    <property type="match status" value="1"/>
</dbReference>
<dbReference type="CDD" id="cd17917">
    <property type="entry name" value="DEXHc_RHA-like"/>
    <property type="match status" value="1"/>
</dbReference>
<dbReference type="InterPro" id="IPR013087">
    <property type="entry name" value="Znf_C2H2_type"/>
</dbReference>
<feature type="domain" description="Helicase ATP-binding" evidence="3">
    <location>
        <begin position="112"/>
        <end position="194"/>
    </location>
</feature>
<evidence type="ECO:0000259" key="2">
    <source>
        <dbReference type="PROSITE" id="PS50157"/>
    </source>
</evidence>
<dbReference type="Gene3D" id="3.40.50.300">
    <property type="entry name" value="P-loop containing nucleotide triphosphate hydrolases"/>
    <property type="match status" value="1"/>
</dbReference>
<sequence length="1470" mass="166124">MPSVLCRAGRRSPTQKKPLLVCVSKERRKSTRARQGFIWFFPALTARAAFLEALQDHQVVGPRRIAAVGVATRVAEASLQVLEGLDVIFAGEPVGDVVGFAVRLNAMATRLTRLLFCTSGVLLTRLNASPDLDGVTHIILDEVHERSLHTDFLLTILRELLRRKPDLKLVLMSATLQQKIFLEYFSCFFSSAREVPVINVSGRTHPVTVRYEGQAQAASRGGMLAAAEVSDEPETREEEEFDAQIRRQYGRGAKEIRISPVVRSCADYRQIARLCAAILGGHTGTLEYGEEDDAGHQVLQTMKQCDLWAPSTYEELHAGPSATYQHPSGPLHRIDYLLLGGRATTHQLKSIVAEDFDTANYNCDHWAVEITLDGTLCGCPTQSTLRRPVYDRARMLTTEGKRQLRQAMERYEQPTWEMSVDEHCRHFQNYVCGILDALFQRDRSGPRASYIPDDVWTARNCKLVLKKKAKHRRHLWREALQAAFSGWAEAKPVPLQEWIHKESLLYQLTASAIGFATGYIKKRIAQAKTQLFAEFAEQGQLTTSQLLQKAKRCGVGGRCQQNISRELPLLLDEHGQPANSREARDEIWLKYFSEQEHGKIISVEELLQQKPVAQQLADEVEWTLADLPSIQEIEQGIRRIPKAKAMGLDMIPGEALQACPSQFALALHPLFLKAATGLQQPLQWRGGVLFECWKKKGSWSDVQNHRSLYISSVVGKLYHRLYRDKSQPQLQKALHELHLGSKRQAPMTYAAMYILGHFRQCRRARRSVGTLFLDTTAAAGLSPGVRGVVRDLHHRTWFSTRHSAGLKVATTLAGSRPGESFADAVFAFIYSKVLCKISEAANAEDLFSQYFYDQEKGPFGNGSEGTALVARDATWADDTAYPIDAETPEELMRRAVRLSTLVIQACRSFGMSPNLKRGKTAIVLSLVGKGLQKVRQKYFSHSRDMLWLPELQLSVHGAPQYIHLGGMLDMTASMQAEKRRRLALAANAYDSGRRLLYQNRAIDLSVRTKLFEISVQSTLHNLALWCPEGPAWQSLCDGYSRLLRRLLTPMVPTDKIFHIPLPMVHLLTDSWRLDLFATRQRMSLLKAMVCTGPELLWAVLQKEGKWMQTILEDLRRLREFDKTWPEISMQCWPVWWHAIREAPDKFKIRIKRCLQWTHGKQKEADKAAVGLWGLFRIASEMIPETVSQHTTWSCRQCQKTFKSRGGLGAHFYKTHGRSAAYRRCAVGSQCRACGKEFWTFARLSTHLSASTRCVAVLCQRGLTVDAVLPGHGSREWRRLQVEQFTWAPNVVTSEPVLDEAPDRWNEAATNAYKDLCDCITTGENWPTVESVQQAVMRILSCRPLYPEEEVMILDRLAGDAKDLKEASPPETEDNVSYYQVQLACEQLAESLPRVQGSQVPLNHTGQTFREFQATLDQVDWGRLIERCRQQCGTYDDALISLSDMWETECMSPREASEDSVAMFSAEAFVP</sequence>
<organism evidence="4 5">
    <name type="scientific">Symbiodinium necroappetens</name>
    <dbReference type="NCBI Taxonomy" id="1628268"/>
    <lineage>
        <taxon>Eukaryota</taxon>
        <taxon>Sar</taxon>
        <taxon>Alveolata</taxon>
        <taxon>Dinophyceae</taxon>
        <taxon>Suessiales</taxon>
        <taxon>Symbiodiniaceae</taxon>
        <taxon>Symbiodinium</taxon>
    </lineage>
</organism>
<dbReference type="PANTHER" id="PTHR18934:SF145">
    <property type="entry name" value="ATP-DEPENDENT RNA HELICASE DHX57-RELATED"/>
    <property type="match status" value="1"/>
</dbReference>
<dbReference type="EMBL" id="CAJNJA010083919">
    <property type="protein sequence ID" value="CAE7936001.1"/>
    <property type="molecule type" value="Genomic_DNA"/>
</dbReference>
<proteinExistence type="predicted"/>
<reference evidence="4" key="1">
    <citation type="submission" date="2021-02" db="EMBL/GenBank/DDBJ databases">
        <authorList>
            <person name="Dougan E. K."/>
            <person name="Rhodes N."/>
            <person name="Thang M."/>
            <person name="Chan C."/>
        </authorList>
    </citation>
    <scope>NUCLEOTIDE SEQUENCE</scope>
</reference>
<feature type="non-terminal residue" evidence="4">
    <location>
        <position position="1470"/>
    </location>
</feature>
<dbReference type="InterPro" id="IPR014001">
    <property type="entry name" value="Helicase_ATP-bd"/>
</dbReference>
<dbReference type="GO" id="GO:0008270">
    <property type="term" value="F:zinc ion binding"/>
    <property type="evidence" value="ECO:0007669"/>
    <property type="project" value="UniProtKB-KW"/>
</dbReference>
<dbReference type="GO" id="GO:0003723">
    <property type="term" value="F:RNA binding"/>
    <property type="evidence" value="ECO:0007669"/>
    <property type="project" value="TreeGrafter"/>
</dbReference>
<keyword evidence="1" id="KW-0862">Zinc</keyword>
<evidence type="ECO:0000313" key="5">
    <source>
        <dbReference type="Proteomes" id="UP000601435"/>
    </source>
</evidence>
<accession>A0A813C2R9</accession>
<dbReference type="PROSITE" id="PS51192">
    <property type="entry name" value="HELICASE_ATP_BIND_1"/>
    <property type="match status" value="1"/>
</dbReference>
<evidence type="ECO:0000259" key="3">
    <source>
        <dbReference type="PROSITE" id="PS51192"/>
    </source>
</evidence>
<name>A0A813C2R9_9DINO</name>
<keyword evidence="5" id="KW-1185">Reference proteome</keyword>
<dbReference type="PANTHER" id="PTHR18934">
    <property type="entry name" value="ATP-DEPENDENT RNA HELICASE"/>
    <property type="match status" value="1"/>
</dbReference>
<dbReference type="PROSITE" id="PS00028">
    <property type="entry name" value="ZINC_FINGER_C2H2_1"/>
    <property type="match status" value="1"/>
</dbReference>
<gene>
    <name evidence="4" type="ORF">SNEC2469_LOCUS32761</name>
</gene>